<feature type="domain" description="RNA-binding S4" evidence="10">
    <location>
        <begin position="16"/>
        <end position="72"/>
    </location>
</feature>
<dbReference type="InterPro" id="IPR002942">
    <property type="entry name" value="S4_RNA-bd"/>
</dbReference>
<dbReference type="PROSITE" id="PS01129">
    <property type="entry name" value="PSI_RLU"/>
    <property type="match status" value="1"/>
</dbReference>
<protein>
    <recommendedName>
        <fullName evidence="9">Pseudouridine synthase</fullName>
        <ecNumber evidence="9">5.4.99.-</ecNumber>
    </recommendedName>
</protein>
<dbReference type="InterPro" id="IPR006145">
    <property type="entry name" value="PsdUridine_synth_RsuA/RluA"/>
</dbReference>
<comment type="catalytic activity">
    <reaction evidence="9">
        <text>a uridine in RNA = a pseudouridine in RNA</text>
        <dbReference type="Rhea" id="RHEA:48348"/>
        <dbReference type="Rhea" id="RHEA-COMP:12068"/>
        <dbReference type="Rhea" id="RHEA-COMP:12069"/>
        <dbReference type="ChEBI" id="CHEBI:65314"/>
        <dbReference type="ChEBI" id="CHEBI:65315"/>
    </reaction>
</comment>
<dbReference type="CDD" id="cd00165">
    <property type="entry name" value="S4"/>
    <property type="match status" value="1"/>
</dbReference>
<evidence type="ECO:0000259" key="10">
    <source>
        <dbReference type="SMART" id="SM00363"/>
    </source>
</evidence>
<dbReference type="EC" id="5.4.99.-" evidence="9"/>
<dbReference type="InterPro" id="IPR036986">
    <property type="entry name" value="S4_RNA-bd_sf"/>
</dbReference>
<dbReference type="AlphaFoldDB" id="A0A4Q8CZZ7"/>
<dbReference type="SUPFAM" id="SSF55120">
    <property type="entry name" value="Pseudouridine synthase"/>
    <property type="match status" value="1"/>
</dbReference>
<dbReference type="Proteomes" id="UP000292298">
    <property type="component" value="Unassembled WGS sequence"/>
</dbReference>
<dbReference type="PANTHER" id="PTHR21600">
    <property type="entry name" value="MITOCHONDRIAL RNA PSEUDOURIDINE SYNTHASE"/>
    <property type="match status" value="1"/>
</dbReference>
<feature type="active site" evidence="7">
    <location>
        <position position="139"/>
    </location>
</feature>
<dbReference type="CDD" id="cd02869">
    <property type="entry name" value="PseudoU_synth_RluA_like"/>
    <property type="match status" value="1"/>
</dbReference>
<reference evidence="11 12" key="1">
    <citation type="submission" date="2019-02" db="EMBL/GenBank/DDBJ databases">
        <title>Genomic Encyclopedia of Type Strains, Phase IV (KMG-IV): sequencing the most valuable type-strain genomes for metagenomic binning, comparative biology and taxonomic classification.</title>
        <authorList>
            <person name="Goeker M."/>
        </authorList>
    </citation>
    <scope>NUCLEOTIDE SEQUENCE [LARGE SCALE GENOMIC DNA]</scope>
    <source>
        <strain evidence="11 12">DSM 21056</strain>
    </source>
</reference>
<evidence type="ECO:0000256" key="1">
    <source>
        <dbReference type="ARBA" id="ARBA00000381"/>
    </source>
</evidence>
<evidence type="ECO:0000256" key="5">
    <source>
        <dbReference type="ARBA" id="ARBA00022884"/>
    </source>
</evidence>
<evidence type="ECO:0000256" key="9">
    <source>
        <dbReference type="RuleBase" id="RU362028"/>
    </source>
</evidence>
<dbReference type="InterPro" id="IPR020103">
    <property type="entry name" value="PsdUridine_synth_cat_dom_sf"/>
</dbReference>
<gene>
    <name evidence="11" type="ORF">EV698_0768</name>
</gene>
<keyword evidence="12" id="KW-1185">Reference proteome</keyword>
<dbReference type="EMBL" id="SHLI01000001">
    <property type="protein sequence ID" value="RZU98520.1"/>
    <property type="molecule type" value="Genomic_DNA"/>
</dbReference>
<evidence type="ECO:0000313" key="12">
    <source>
        <dbReference type="Proteomes" id="UP000292298"/>
    </source>
</evidence>
<dbReference type="GO" id="GO:0000455">
    <property type="term" value="P:enzyme-directed rRNA pseudouridine synthesis"/>
    <property type="evidence" value="ECO:0007669"/>
    <property type="project" value="UniProtKB-ARBA"/>
</dbReference>
<dbReference type="Gene3D" id="3.10.290.10">
    <property type="entry name" value="RNA-binding S4 domain"/>
    <property type="match status" value="1"/>
</dbReference>
<dbReference type="GO" id="GO:0160141">
    <property type="term" value="F:23S rRNA pseudouridine(955/2504/2580) synthase activity"/>
    <property type="evidence" value="ECO:0007669"/>
    <property type="project" value="UniProtKB-EC"/>
</dbReference>
<dbReference type="SUPFAM" id="SSF55174">
    <property type="entry name" value="Alpha-L RNA-binding motif"/>
    <property type="match status" value="1"/>
</dbReference>
<evidence type="ECO:0000313" key="11">
    <source>
        <dbReference type="EMBL" id="RZU98520.1"/>
    </source>
</evidence>
<organism evidence="11 12">
    <name type="scientific">Spiribacter vilamensis</name>
    <dbReference type="NCBI Taxonomy" id="531306"/>
    <lineage>
        <taxon>Bacteria</taxon>
        <taxon>Pseudomonadati</taxon>
        <taxon>Pseudomonadota</taxon>
        <taxon>Gammaproteobacteria</taxon>
        <taxon>Chromatiales</taxon>
        <taxon>Ectothiorhodospiraceae</taxon>
        <taxon>Spiribacter</taxon>
    </lineage>
</organism>
<comment type="function">
    <text evidence="2">Responsible for synthesis of pseudouridine from uracil at positions 955, 2504 and 2580 in 23S ribosomal RNA.</text>
</comment>
<dbReference type="PANTHER" id="PTHR21600:SF92">
    <property type="entry name" value="RIBOSOMAL LARGE SUBUNIT PSEUDOURIDINE SYNTHASE C"/>
    <property type="match status" value="1"/>
</dbReference>
<evidence type="ECO:0000256" key="7">
    <source>
        <dbReference type="PIRSR" id="PIRSR606225-1"/>
    </source>
</evidence>
<sequence length="310" mass="34317">MAGPSMHTVAAEIAGQRIDNFLLRQLKGVPRTRIYRLLRRGEVRVNGGRIRPTYRLAEGDRVRIPPVRQAAPGETMAPSARIMERLESAILHEDDRLLILDKPSGMAVHGGSGIAYGVVEAVRIMRPRAPFLDLAHRLDRDTSGCLVLAKRRSALRALHAAFRDNAVDKDYLALMRGSLPPGIRRVDAPLCAEAGKGGERTMRVHPRGQSARTDFTPLTSYEGWSLVRATLHTGRTHQIRAHAASIDCPVAMDRRYGDERADQALRSKGLKRLFLHAERLAFDLPGYGRIEASAPLPGELQAVLTRLTEK</sequence>
<proteinExistence type="inferred from homology"/>
<dbReference type="InterPro" id="IPR050188">
    <property type="entry name" value="RluA_PseudoU_synthase"/>
</dbReference>
<keyword evidence="4" id="KW-0698">rRNA processing</keyword>
<evidence type="ECO:0000256" key="2">
    <source>
        <dbReference type="ARBA" id="ARBA00002876"/>
    </source>
</evidence>
<comment type="similarity">
    <text evidence="3 9">Belongs to the pseudouridine synthase RluA family.</text>
</comment>
<evidence type="ECO:0000256" key="3">
    <source>
        <dbReference type="ARBA" id="ARBA00010876"/>
    </source>
</evidence>
<dbReference type="GO" id="GO:0003723">
    <property type="term" value="F:RNA binding"/>
    <property type="evidence" value="ECO:0007669"/>
    <property type="project" value="UniProtKB-KW"/>
</dbReference>
<dbReference type="InterPro" id="IPR006225">
    <property type="entry name" value="PsdUridine_synth_RluC/D"/>
</dbReference>
<comment type="caution">
    <text evidence="11">The sequence shown here is derived from an EMBL/GenBank/DDBJ whole genome shotgun (WGS) entry which is preliminary data.</text>
</comment>
<dbReference type="InterPro" id="IPR006224">
    <property type="entry name" value="PsdUridine_synth_RluA-like_CS"/>
</dbReference>
<dbReference type="RefSeq" id="WP_239016204.1">
    <property type="nucleotide sequence ID" value="NZ_SHLI01000001.1"/>
</dbReference>
<dbReference type="SMART" id="SM00363">
    <property type="entry name" value="S4"/>
    <property type="match status" value="1"/>
</dbReference>
<dbReference type="PROSITE" id="PS50889">
    <property type="entry name" value="S4"/>
    <property type="match status" value="1"/>
</dbReference>
<keyword evidence="6 9" id="KW-0413">Isomerase</keyword>
<dbReference type="Pfam" id="PF01479">
    <property type="entry name" value="S4"/>
    <property type="match status" value="1"/>
</dbReference>
<evidence type="ECO:0000256" key="4">
    <source>
        <dbReference type="ARBA" id="ARBA00022552"/>
    </source>
</evidence>
<dbReference type="Gene3D" id="3.30.2350.10">
    <property type="entry name" value="Pseudouridine synthase"/>
    <property type="match status" value="1"/>
</dbReference>
<comment type="catalytic activity">
    <reaction evidence="1">
        <text>uridine(955/2504/2580) in 23S rRNA = pseudouridine(955/2504/2580) in 23S rRNA</text>
        <dbReference type="Rhea" id="RHEA:42528"/>
        <dbReference type="Rhea" id="RHEA-COMP:10099"/>
        <dbReference type="Rhea" id="RHEA-COMP:10100"/>
        <dbReference type="ChEBI" id="CHEBI:65314"/>
        <dbReference type="ChEBI" id="CHEBI:65315"/>
        <dbReference type="EC" id="5.4.99.24"/>
    </reaction>
</comment>
<accession>A0A4Q8CZZ7</accession>
<dbReference type="Pfam" id="PF00849">
    <property type="entry name" value="PseudoU_synth_2"/>
    <property type="match status" value="1"/>
</dbReference>
<name>A0A4Q8CZZ7_9GAMM</name>
<dbReference type="NCBIfam" id="TIGR00005">
    <property type="entry name" value="rluA_subfam"/>
    <property type="match status" value="1"/>
</dbReference>
<keyword evidence="5 8" id="KW-0694">RNA-binding</keyword>
<evidence type="ECO:0000256" key="8">
    <source>
        <dbReference type="PROSITE-ProRule" id="PRU00182"/>
    </source>
</evidence>
<evidence type="ECO:0000256" key="6">
    <source>
        <dbReference type="ARBA" id="ARBA00023235"/>
    </source>
</evidence>